<dbReference type="EMBL" id="MU275919">
    <property type="protein sequence ID" value="KAI0046687.1"/>
    <property type="molecule type" value="Genomic_DNA"/>
</dbReference>
<gene>
    <name evidence="1" type="ORF">FA95DRAFT_1493637</name>
</gene>
<dbReference type="Proteomes" id="UP000814033">
    <property type="component" value="Unassembled WGS sequence"/>
</dbReference>
<feature type="non-terminal residue" evidence="1">
    <location>
        <position position="144"/>
    </location>
</feature>
<proteinExistence type="predicted"/>
<reference evidence="1" key="1">
    <citation type="submission" date="2021-02" db="EMBL/GenBank/DDBJ databases">
        <authorList>
            <consortium name="DOE Joint Genome Institute"/>
            <person name="Ahrendt S."/>
            <person name="Looney B.P."/>
            <person name="Miyauchi S."/>
            <person name="Morin E."/>
            <person name="Drula E."/>
            <person name="Courty P.E."/>
            <person name="Chicoki N."/>
            <person name="Fauchery L."/>
            <person name="Kohler A."/>
            <person name="Kuo A."/>
            <person name="Labutti K."/>
            <person name="Pangilinan J."/>
            <person name="Lipzen A."/>
            <person name="Riley R."/>
            <person name="Andreopoulos W."/>
            <person name="He G."/>
            <person name="Johnson J."/>
            <person name="Barry K.W."/>
            <person name="Grigoriev I.V."/>
            <person name="Nagy L."/>
            <person name="Hibbett D."/>
            <person name="Henrissat B."/>
            <person name="Matheny P.B."/>
            <person name="Labbe J."/>
            <person name="Martin F."/>
        </authorList>
    </citation>
    <scope>NUCLEOTIDE SEQUENCE</scope>
    <source>
        <strain evidence="1">FP105234-sp</strain>
    </source>
</reference>
<accession>A0ACB8RS88</accession>
<evidence type="ECO:0000313" key="1">
    <source>
        <dbReference type="EMBL" id="KAI0046687.1"/>
    </source>
</evidence>
<comment type="caution">
    <text evidence="1">The sequence shown here is derived from an EMBL/GenBank/DDBJ whole genome shotgun (WGS) entry which is preliminary data.</text>
</comment>
<name>A0ACB8RS88_9AGAM</name>
<evidence type="ECO:0000313" key="2">
    <source>
        <dbReference type="Proteomes" id="UP000814033"/>
    </source>
</evidence>
<reference evidence="1" key="2">
    <citation type="journal article" date="2022" name="New Phytol.">
        <title>Evolutionary transition to the ectomycorrhizal habit in the genomes of a hyperdiverse lineage of mushroom-forming fungi.</title>
        <authorList>
            <person name="Looney B."/>
            <person name="Miyauchi S."/>
            <person name="Morin E."/>
            <person name="Drula E."/>
            <person name="Courty P.E."/>
            <person name="Kohler A."/>
            <person name="Kuo A."/>
            <person name="LaButti K."/>
            <person name="Pangilinan J."/>
            <person name="Lipzen A."/>
            <person name="Riley R."/>
            <person name="Andreopoulos W."/>
            <person name="He G."/>
            <person name="Johnson J."/>
            <person name="Nolan M."/>
            <person name="Tritt A."/>
            <person name="Barry K.W."/>
            <person name="Grigoriev I.V."/>
            <person name="Nagy L.G."/>
            <person name="Hibbett D."/>
            <person name="Henrissat B."/>
            <person name="Matheny P.B."/>
            <person name="Labbe J."/>
            <person name="Martin F.M."/>
        </authorList>
    </citation>
    <scope>NUCLEOTIDE SEQUENCE</scope>
    <source>
        <strain evidence="1">FP105234-sp</strain>
    </source>
</reference>
<keyword evidence="2" id="KW-1185">Reference proteome</keyword>
<organism evidence="1 2">
    <name type="scientific">Auriscalpium vulgare</name>
    <dbReference type="NCBI Taxonomy" id="40419"/>
    <lineage>
        <taxon>Eukaryota</taxon>
        <taxon>Fungi</taxon>
        <taxon>Dikarya</taxon>
        <taxon>Basidiomycota</taxon>
        <taxon>Agaricomycotina</taxon>
        <taxon>Agaricomycetes</taxon>
        <taxon>Russulales</taxon>
        <taxon>Auriscalpiaceae</taxon>
        <taxon>Auriscalpium</taxon>
    </lineage>
</organism>
<protein>
    <submittedName>
        <fullName evidence="1">Uncharacterized protein</fullName>
    </submittedName>
</protein>
<sequence length="144" mass="15517">MGFRDTDSYNSNDTLPRGVSSDILSFGTYAVFTLNPAATLEALRDPLATEQAMLSPKRRYVGMVTHVSAFALHCCPSPTSYRMTCSVTSSGLPCPSPSQGIEETMCVPISPATHPAGRAGVSPTPPLPWDNLYHHTTLSFNVRL</sequence>